<proteinExistence type="inferred from homology"/>
<feature type="domain" description="Leucine-binding protein" evidence="5">
    <location>
        <begin position="37"/>
        <end position="79"/>
    </location>
</feature>
<evidence type="ECO:0000256" key="3">
    <source>
        <dbReference type="ARBA" id="ARBA00022729"/>
    </source>
</evidence>
<protein>
    <submittedName>
        <fullName evidence="6">ABC transporter substrate-binding protein</fullName>
    </submittedName>
</protein>
<keyword evidence="4" id="KW-0029">Amino-acid transport</keyword>
<dbReference type="AlphaFoldDB" id="A0A933LQA1"/>
<evidence type="ECO:0000259" key="5">
    <source>
        <dbReference type="Pfam" id="PF13458"/>
    </source>
</evidence>
<dbReference type="GO" id="GO:0006865">
    <property type="term" value="P:amino acid transport"/>
    <property type="evidence" value="ECO:0007669"/>
    <property type="project" value="UniProtKB-KW"/>
</dbReference>
<comment type="similarity">
    <text evidence="1">Belongs to the leucine-binding protein family.</text>
</comment>
<evidence type="ECO:0000313" key="7">
    <source>
        <dbReference type="Proteomes" id="UP000772181"/>
    </source>
</evidence>
<keyword evidence="2" id="KW-0813">Transport</keyword>
<keyword evidence="3" id="KW-0732">Signal</keyword>
<dbReference type="InterPro" id="IPR000709">
    <property type="entry name" value="Leu_Ile_Val-bd"/>
</dbReference>
<accession>A0A933LQA1</accession>
<organism evidence="6 7">
    <name type="scientific">Tectimicrobiota bacterium</name>
    <dbReference type="NCBI Taxonomy" id="2528274"/>
    <lineage>
        <taxon>Bacteria</taxon>
        <taxon>Pseudomonadati</taxon>
        <taxon>Nitrospinota/Tectimicrobiota group</taxon>
        <taxon>Candidatus Tectimicrobiota</taxon>
    </lineage>
</organism>
<dbReference type="InterPro" id="IPR028081">
    <property type="entry name" value="Leu-bd"/>
</dbReference>
<evidence type="ECO:0000256" key="1">
    <source>
        <dbReference type="ARBA" id="ARBA00010062"/>
    </source>
</evidence>
<name>A0A933LQA1_UNCTE</name>
<dbReference type="PRINTS" id="PR00337">
    <property type="entry name" value="LEUILEVALBP"/>
</dbReference>
<dbReference type="SUPFAM" id="SSF53822">
    <property type="entry name" value="Periplasmic binding protein-like I"/>
    <property type="match status" value="1"/>
</dbReference>
<evidence type="ECO:0000256" key="2">
    <source>
        <dbReference type="ARBA" id="ARBA00022448"/>
    </source>
</evidence>
<dbReference type="InterPro" id="IPR028082">
    <property type="entry name" value="Peripla_BP_I"/>
</dbReference>
<reference evidence="6" key="1">
    <citation type="submission" date="2020-07" db="EMBL/GenBank/DDBJ databases">
        <title>Huge and variable diversity of episymbiotic CPR bacteria and DPANN archaea in groundwater ecosystems.</title>
        <authorList>
            <person name="He C.Y."/>
            <person name="Keren R."/>
            <person name="Whittaker M."/>
            <person name="Farag I.F."/>
            <person name="Doudna J."/>
            <person name="Cate J.H.D."/>
            <person name="Banfield J.F."/>
        </authorList>
    </citation>
    <scope>NUCLEOTIDE SEQUENCE</scope>
    <source>
        <strain evidence="6">NC_groundwater_1482_Ag_S-0.65um_47_24</strain>
    </source>
</reference>
<dbReference type="Pfam" id="PF13458">
    <property type="entry name" value="Peripla_BP_6"/>
    <property type="match status" value="1"/>
</dbReference>
<sequence>MNVKKMVWTLALSFFLIISFILFNGTFFPSQAQEKEPVKVGLMYDLTGPTSPWGIQYSSGARDYVKLLNKKGGINGHVIGSRQNSFGEIWSSPHRGKSKEWI</sequence>
<dbReference type="Gene3D" id="3.40.50.2300">
    <property type="match status" value="1"/>
</dbReference>
<evidence type="ECO:0000313" key="6">
    <source>
        <dbReference type="EMBL" id="MBI4595111.1"/>
    </source>
</evidence>
<comment type="caution">
    <text evidence="6">The sequence shown here is derived from an EMBL/GenBank/DDBJ whole genome shotgun (WGS) entry which is preliminary data.</text>
</comment>
<evidence type="ECO:0000256" key="4">
    <source>
        <dbReference type="ARBA" id="ARBA00022970"/>
    </source>
</evidence>
<dbReference type="Proteomes" id="UP000772181">
    <property type="component" value="Unassembled WGS sequence"/>
</dbReference>
<dbReference type="EMBL" id="JACQWF010000088">
    <property type="protein sequence ID" value="MBI4595111.1"/>
    <property type="molecule type" value="Genomic_DNA"/>
</dbReference>
<gene>
    <name evidence="6" type="ORF">HY730_01900</name>
</gene>